<evidence type="ECO:0000313" key="3">
    <source>
        <dbReference type="Proteomes" id="UP000190750"/>
    </source>
</evidence>
<sequence>MSSIRARAGLGVLGLRDIEVLAEACICQYDAALTEVHAWLGAGIELEDIYLDGLAAAARLLGEWWLSDRIDFVKVTIGVHNLQQILYELSPQFLQRANQKFNGYRAIFFSTPNSQHGFGSIMVAEFFRREGWKVSSVAPESESDVVKELSQQWFEVVGFSICSDRGWPALRSLILKTRQVSLNPNVQIMIGGPMVDLNPGLAAVLGADLIGGDARVSQRLARQNIKRLELAA</sequence>
<name>A0A1T1APP1_RHOFE</name>
<dbReference type="EMBL" id="MTJN01000002">
    <property type="protein sequence ID" value="OOV06064.1"/>
    <property type="molecule type" value="Genomic_DNA"/>
</dbReference>
<dbReference type="GO" id="GO:0046872">
    <property type="term" value="F:metal ion binding"/>
    <property type="evidence" value="ECO:0007669"/>
    <property type="project" value="InterPro"/>
</dbReference>
<gene>
    <name evidence="2" type="ORF">RF819_04405</name>
</gene>
<protein>
    <recommendedName>
        <fullName evidence="1">B12-binding domain-containing protein</fullName>
    </recommendedName>
</protein>
<dbReference type="InterPro" id="IPR006158">
    <property type="entry name" value="Cobalamin-bd"/>
</dbReference>
<comment type="caution">
    <text evidence="2">The sequence shown here is derived from an EMBL/GenBank/DDBJ whole genome shotgun (WGS) entry which is preliminary data.</text>
</comment>
<keyword evidence="3" id="KW-1185">Reference proteome</keyword>
<dbReference type="CDD" id="cd02065">
    <property type="entry name" value="B12-binding_like"/>
    <property type="match status" value="1"/>
</dbReference>
<accession>A0A1T1APP1</accession>
<dbReference type="GO" id="GO:0031419">
    <property type="term" value="F:cobalamin binding"/>
    <property type="evidence" value="ECO:0007669"/>
    <property type="project" value="InterPro"/>
</dbReference>
<dbReference type="STRING" id="28066.RF819_04405"/>
<dbReference type="Proteomes" id="UP000190750">
    <property type="component" value="Unassembled WGS sequence"/>
</dbReference>
<reference evidence="2 3" key="1">
    <citation type="submission" date="2017-01" db="EMBL/GenBank/DDBJ databases">
        <title>Genome sequencing of Rhodoferax fermentans JCM 7819.</title>
        <authorList>
            <person name="Kim Y.J."/>
            <person name="Farh M.E.-A."/>
            <person name="Yang D.-C."/>
        </authorList>
    </citation>
    <scope>NUCLEOTIDE SEQUENCE [LARGE SCALE GENOMIC DNA]</scope>
    <source>
        <strain evidence="2 3">JCM 7819</strain>
    </source>
</reference>
<dbReference type="SUPFAM" id="SSF52242">
    <property type="entry name" value="Cobalamin (vitamin B12)-binding domain"/>
    <property type="match status" value="1"/>
</dbReference>
<dbReference type="PROSITE" id="PS51332">
    <property type="entry name" value="B12_BINDING"/>
    <property type="match status" value="1"/>
</dbReference>
<dbReference type="InterPro" id="IPR036724">
    <property type="entry name" value="Cobalamin-bd_sf"/>
</dbReference>
<evidence type="ECO:0000313" key="2">
    <source>
        <dbReference type="EMBL" id="OOV06064.1"/>
    </source>
</evidence>
<dbReference type="Pfam" id="PF02310">
    <property type="entry name" value="B12-binding"/>
    <property type="match status" value="1"/>
</dbReference>
<proteinExistence type="predicted"/>
<dbReference type="AlphaFoldDB" id="A0A1T1APP1"/>
<dbReference type="Gene3D" id="3.40.50.280">
    <property type="entry name" value="Cobalamin-binding domain"/>
    <property type="match status" value="1"/>
</dbReference>
<organism evidence="2 3">
    <name type="scientific">Rhodoferax fermentans</name>
    <dbReference type="NCBI Taxonomy" id="28066"/>
    <lineage>
        <taxon>Bacteria</taxon>
        <taxon>Pseudomonadati</taxon>
        <taxon>Pseudomonadota</taxon>
        <taxon>Betaproteobacteria</taxon>
        <taxon>Burkholderiales</taxon>
        <taxon>Comamonadaceae</taxon>
        <taxon>Rhodoferax</taxon>
    </lineage>
</organism>
<feature type="domain" description="B12-binding" evidence="1">
    <location>
        <begin position="103"/>
        <end position="232"/>
    </location>
</feature>
<evidence type="ECO:0000259" key="1">
    <source>
        <dbReference type="PROSITE" id="PS51332"/>
    </source>
</evidence>